<keyword evidence="5" id="KW-0285">Flavoprotein</keyword>
<evidence type="ECO:0000256" key="2">
    <source>
        <dbReference type="ARBA" id="ARBA00006267"/>
    </source>
</evidence>
<feature type="domain" description="Flavodoxin-like" evidence="11">
    <location>
        <begin position="535"/>
        <end position="683"/>
    </location>
</feature>
<keyword evidence="8" id="KW-0560">Oxidoreductase</keyword>
<feature type="region of interest" description="Disordered" evidence="10">
    <location>
        <begin position="1"/>
        <end position="32"/>
    </location>
</feature>
<dbReference type="InterPro" id="IPR017927">
    <property type="entry name" value="FAD-bd_FR_type"/>
</dbReference>
<keyword evidence="6" id="KW-0479">Metal-binding</keyword>
<comment type="similarity">
    <text evidence="2">Belongs to the NOS family.</text>
</comment>
<dbReference type="InterPro" id="IPR029039">
    <property type="entry name" value="Flavoprotein-like_sf"/>
</dbReference>
<evidence type="ECO:0000256" key="5">
    <source>
        <dbReference type="ARBA" id="ARBA00022643"/>
    </source>
</evidence>
<evidence type="ECO:0000256" key="10">
    <source>
        <dbReference type="SAM" id="MobiDB-lite"/>
    </source>
</evidence>
<evidence type="ECO:0000256" key="7">
    <source>
        <dbReference type="ARBA" id="ARBA00022860"/>
    </source>
</evidence>
<dbReference type="InterPro" id="IPR044943">
    <property type="entry name" value="NOS_dom_1"/>
</dbReference>
<keyword evidence="4" id="KW-0349">Heme</keyword>
<dbReference type="Gene3D" id="3.40.50.80">
    <property type="entry name" value="Nucleotide-binding domain of ferredoxin-NADP reductase (FNR) module"/>
    <property type="match status" value="1"/>
</dbReference>
<evidence type="ECO:0000256" key="1">
    <source>
        <dbReference type="ARBA" id="ARBA00001917"/>
    </source>
</evidence>
<evidence type="ECO:0000313" key="14">
    <source>
        <dbReference type="Proteomes" id="UP000774617"/>
    </source>
</evidence>
<dbReference type="SUPFAM" id="SSF63380">
    <property type="entry name" value="Riboflavin synthase domain-like"/>
    <property type="match status" value="1"/>
</dbReference>
<dbReference type="Pfam" id="PF02898">
    <property type="entry name" value="NO_synthase"/>
    <property type="match status" value="1"/>
</dbReference>
<sequence>MDLDRFSAGRRSVRRTHLPEDRAGGATYGKNTTLHSKPVVQAQCPFAPGSFEKPTAAEEFQRIDERYPLLSSTGCTPKFCQSGRMVHTDEARVGRDRAINIVQAEADDFLHQLRRDGIISSDEALQRRKREVAHEIQQSSKPAEARRNGQFNEKREGESDAVVAGTWEQNTTELEHGIRLAWKHSKKCIMRSEWKSLRLCDLRHITSSAEMGTCLLEKAREAFNGGDILPTVFVFPPRKPGQTGPMIWNHQILAFAGYRIDDGSILGDPLNAELTDAIIELGWKPPSFRTQWDLLPLVTMAEGDDPVITPIPQDMFPIVHIKHPHYGLQFEKLGLRWVPSPALSRLGFDIGGVQYTAAPFMGWFMDAEIGVRNLVDRERYNMLPQVVDVLGLRRSAPDLDDIPEYERFALLATQTELNFAVYWSFEQAGVRMSDTLTASSMYSNFDDEHLRENGFRLPADPYWLAPPQGSLVPLWHRGGSPNYQPKPLICRHVQDPIKAWRRKAGSIGVETQRSRDARAWLDNAAPQTSRALKSIRVHYCSSGTVAKKLARRLQCYATSGCVDSAAEFKVEPFDTLNALKLSEIQEGDVILIIASSCGRGEVPYNGRACLRKLKAPKVLSGVRFAVYGNGSSSYNTSYNGAAYSVEQVLRDCGARPLLKLFEGDTDKESPPWKQLSTWWAAVHSDLFAVDGSISPRPQHTLLNNEGNPPHRFEILAASTTSAKLVSSSSNIKGIKHVTLDVGDAKYEEMSHVDVYIPNRRIKVEQVLAYMDLTGRNLKLSDDLTTQEFVAELVDLEAPFTDIKWTSRMNLDLEQQQMLKSTPFPQALKVLPPGWRKQASLSEVFAAMPLIRPRTFSVASSQRFWRSNDRGNVLELLVQTHPRGLFSERFLTFSPRGTSLRIRFRPANMELIEDESPMIAFATGSGIAPIRSLLQARILDAQSTQRRTEASRSRYGPISLFIGFKGYDTNVAAGTLDRASELGLVDMLFLTPSNVSKVRSQDKMFADGVRHRIAFKIKEENARVFVCASPEAAKDFARNLSAVLGRDIKDALGERYIEEVFDPTG</sequence>
<dbReference type="InterPro" id="IPR050607">
    <property type="entry name" value="NOS"/>
</dbReference>
<dbReference type="Gene3D" id="3.40.50.360">
    <property type="match status" value="1"/>
</dbReference>
<feature type="region of interest" description="Disordered" evidence="10">
    <location>
        <begin position="129"/>
        <end position="163"/>
    </location>
</feature>
<evidence type="ECO:0000256" key="6">
    <source>
        <dbReference type="ARBA" id="ARBA00022723"/>
    </source>
</evidence>
<evidence type="ECO:0000256" key="8">
    <source>
        <dbReference type="ARBA" id="ARBA00023002"/>
    </source>
</evidence>
<comment type="cofactor">
    <cofactor evidence="1">
        <name>FMN</name>
        <dbReference type="ChEBI" id="CHEBI:58210"/>
    </cofactor>
</comment>
<dbReference type="SUPFAM" id="SSF56512">
    <property type="entry name" value="Nitric oxide (NO) synthase oxygenase domain"/>
    <property type="match status" value="1"/>
</dbReference>
<dbReference type="InterPro" id="IPR008254">
    <property type="entry name" value="Flavodoxin/NO_synth"/>
</dbReference>
<keyword evidence="9" id="KW-0408">Iron</keyword>
<evidence type="ECO:0000259" key="11">
    <source>
        <dbReference type="PROSITE" id="PS50902"/>
    </source>
</evidence>
<dbReference type="InterPro" id="IPR044940">
    <property type="entry name" value="NOS_dom_2"/>
</dbReference>
<dbReference type="Gene3D" id="3.90.340.10">
    <property type="entry name" value="Nitric Oxide Synthase, Chain A, domain 1"/>
    <property type="match status" value="1"/>
</dbReference>
<dbReference type="Proteomes" id="UP000774617">
    <property type="component" value="Unassembled WGS sequence"/>
</dbReference>
<dbReference type="InterPro" id="IPR017938">
    <property type="entry name" value="Riboflavin_synthase-like_b-brl"/>
</dbReference>
<dbReference type="PROSITE" id="PS50902">
    <property type="entry name" value="FLAVODOXIN_LIKE"/>
    <property type="match status" value="1"/>
</dbReference>
<feature type="compositionally biased region" description="Basic and acidic residues" evidence="10">
    <location>
        <begin position="143"/>
        <end position="158"/>
    </location>
</feature>
<dbReference type="PANTHER" id="PTHR43410">
    <property type="entry name" value="NITRIC OXIDE SYNTHASE OXYGENASE"/>
    <property type="match status" value="1"/>
</dbReference>
<evidence type="ECO:0000256" key="9">
    <source>
        <dbReference type="ARBA" id="ARBA00023004"/>
    </source>
</evidence>
<feature type="domain" description="FAD-binding FR-type" evidence="12">
    <location>
        <begin position="707"/>
        <end position="912"/>
    </location>
</feature>
<dbReference type="PROSITE" id="PS51384">
    <property type="entry name" value="FAD_FR"/>
    <property type="match status" value="1"/>
</dbReference>
<dbReference type="PANTHER" id="PTHR43410:SF1">
    <property type="entry name" value="NITRIC OXIDE SYNTHASE"/>
    <property type="match status" value="1"/>
</dbReference>
<dbReference type="SUPFAM" id="SSF52343">
    <property type="entry name" value="Ferredoxin reductase-like, C-terminal NADP-linked domain"/>
    <property type="match status" value="1"/>
</dbReference>
<dbReference type="Pfam" id="PF00258">
    <property type="entry name" value="Flavodoxin_1"/>
    <property type="match status" value="1"/>
</dbReference>
<evidence type="ECO:0000256" key="3">
    <source>
        <dbReference type="ARBA" id="ARBA00012989"/>
    </source>
</evidence>
<dbReference type="EC" id="1.14.13.39" evidence="3"/>
<organism evidence="13 14">
    <name type="scientific">Macrophomina phaseolina</name>
    <dbReference type="NCBI Taxonomy" id="35725"/>
    <lineage>
        <taxon>Eukaryota</taxon>
        <taxon>Fungi</taxon>
        <taxon>Dikarya</taxon>
        <taxon>Ascomycota</taxon>
        <taxon>Pezizomycotina</taxon>
        <taxon>Dothideomycetes</taxon>
        <taxon>Dothideomycetes incertae sedis</taxon>
        <taxon>Botryosphaeriales</taxon>
        <taxon>Botryosphaeriaceae</taxon>
        <taxon>Macrophomina</taxon>
    </lineage>
</organism>
<proteinExistence type="inferred from homology"/>
<gene>
    <name evidence="13" type="ORF">B0J12DRAFT_600532</name>
</gene>
<keyword evidence="7" id="KW-0112">Calmodulin-binding</keyword>
<dbReference type="SUPFAM" id="SSF52218">
    <property type="entry name" value="Flavoproteins"/>
    <property type="match status" value="1"/>
</dbReference>
<dbReference type="Gene3D" id="3.90.440.10">
    <property type="entry name" value="Nitric Oxide Synthase,Heme Domain,Chain A domain 2"/>
    <property type="match status" value="1"/>
</dbReference>
<keyword evidence="5" id="KW-0288">FMN</keyword>
<reference evidence="13 14" key="1">
    <citation type="journal article" date="2021" name="Nat. Commun.">
        <title>Genetic determinants of endophytism in the Arabidopsis root mycobiome.</title>
        <authorList>
            <person name="Mesny F."/>
            <person name="Miyauchi S."/>
            <person name="Thiergart T."/>
            <person name="Pickel B."/>
            <person name="Atanasova L."/>
            <person name="Karlsson M."/>
            <person name="Huettel B."/>
            <person name="Barry K.W."/>
            <person name="Haridas S."/>
            <person name="Chen C."/>
            <person name="Bauer D."/>
            <person name="Andreopoulos W."/>
            <person name="Pangilinan J."/>
            <person name="LaButti K."/>
            <person name="Riley R."/>
            <person name="Lipzen A."/>
            <person name="Clum A."/>
            <person name="Drula E."/>
            <person name="Henrissat B."/>
            <person name="Kohler A."/>
            <person name="Grigoriev I.V."/>
            <person name="Martin F.M."/>
            <person name="Hacquard S."/>
        </authorList>
    </citation>
    <scope>NUCLEOTIDE SEQUENCE [LARGE SCALE GENOMIC DNA]</scope>
    <source>
        <strain evidence="13 14">MPI-SDFR-AT-0080</strain>
    </source>
</reference>
<evidence type="ECO:0000259" key="12">
    <source>
        <dbReference type="PROSITE" id="PS51384"/>
    </source>
</evidence>
<name>A0ABQ8GB68_9PEZI</name>
<dbReference type="EMBL" id="JAGTJR010000013">
    <property type="protein sequence ID" value="KAH7050338.1"/>
    <property type="molecule type" value="Genomic_DNA"/>
</dbReference>
<protein>
    <recommendedName>
        <fullName evidence="3">nitric-oxide synthase (NADPH)</fullName>
        <ecNumber evidence="3">1.14.13.39</ecNumber>
    </recommendedName>
</protein>
<dbReference type="InterPro" id="IPR044944">
    <property type="entry name" value="NOS_dom_3"/>
</dbReference>
<evidence type="ECO:0000256" key="4">
    <source>
        <dbReference type="ARBA" id="ARBA00022617"/>
    </source>
</evidence>
<dbReference type="Gene3D" id="3.90.1230.10">
    <property type="entry name" value="Nitric Oxide Synthase, Chain A, domain 3"/>
    <property type="match status" value="1"/>
</dbReference>
<accession>A0ABQ8GB68</accession>
<keyword evidence="14" id="KW-1185">Reference proteome</keyword>
<evidence type="ECO:0000313" key="13">
    <source>
        <dbReference type="EMBL" id="KAH7050338.1"/>
    </source>
</evidence>
<dbReference type="InterPro" id="IPR004030">
    <property type="entry name" value="NOS_N"/>
</dbReference>
<dbReference type="InterPro" id="IPR039261">
    <property type="entry name" value="FNR_nucleotide-bd"/>
</dbReference>
<dbReference type="InterPro" id="IPR036119">
    <property type="entry name" value="NOS_N_sf"/>
</dbReference>
<comment type="caution">
    <text evidence="13">The sequence shown here is derived from an EMBL/GenBank/DDBJ whole genome shotgun (WGS) entry which is preliminary data.</text>
</comment>